<evidence type="ECO:0000313" key="9">
    <source>
        <dbReference type="Proteomes" id="UP001567538"/>
    </source>
</evidence>
<dbReference type="InterPro" id="IPR008979">
    <property type="entry name" value="Galactose-bd-like_sf"/>
</dbReference>
<dbReference type="AlphaFoldDB" id="A0ABD1HN56"/>
<keyword evidence="6" id="KW-0732">Signal</keyword>
<keyword evidence="4" id="KW-0119">Carbohydrate metabolism</keyword>
<dbReference type="PANTHER" id="PTHR31490">
    <property type="entry name" value="GLYCOSYL HYDROLASE"/>
    <property type="match status" value="1"/>
</dbReference>
<comment type="caution">
    <text evidence="8">The sequence shown here is derived from an EMBL/GenBank/DDBJ whole genome shotgun (WGS) entry which is preliminary data.</text>
</comment>
<evidence type="ECO:0000256" key="6">
    <source>
        <dbReference type="SAM" id="SignalP"/>
    </source>
</evidence>
<dbReference type="InterPro" id="IPR044846">
    <property type="entry name" value="GH10"/>
</dbReference>
<dbReference type="SUPFAM" id="SSF49785">
    <property type="entry name" value="Galactose-binding domain-like"/>
    <property type="match status" value="1"/>
</dbReference>
<feature type="domain" description="GH10" evidence="7">
    <location>
        <begin position="216"/>
        <end position="512"/>
    </location>
</feature>
<feature type="signal peptide" evidence="6">
    <location>
        <begin position="1"/>
        <end position="25"/>
    </location>
</feature>
<accession>A0ABD1HN56</accession>
<dbReference type="Gene3D" id="3.20.20.80">
    <property type="entry name" value="Glycosidases"/>
    <property type="match status" value="1"/>
</dbReference>
<evidence type="ECO:0000256" key="2">
    <source>
        <dbReference type="ARBA" id="ARBA00022737"/>
    </source>
</evidence>
<keyword evidence="9" id="KW-1185">Reference proteome</keyword>
<dbReference type="Pfam" id="PF02018">
    <property type="entry name" value="CBM_4_9"/>
    <property type="match status" value="1"/>
</dbReference>
<name>A0ABD1HN56_SALDI</name>
<dbReference type="GO" id="GO:0031176">
    <property type="term" value="F:endo-1,4-beta-xylanase activity"/>
    <property type="evidence" value="ECO:0007669"/>
    <property type="project" value="UniProtKB-ARBA"/>
</dbReference>
<organism evidence="8 9">
    <name type="scientific">Salvia divinorum</name>
    <name type="common">Maria pastora</name>
    <name type="synonym">Diviner's sage</name>
    <dbReference type="NCBI Taxonomy" id="28513"/>
    <lineage>
        <taxon>Eukaryota</taxon>
        <taxon>Viridiplantae</taxon>
        <taxon>Streptophyta</taxon>
        <taxon>Embryophyta</taxon>
        <taxon>Tracheophyta</taxon>
        <taxon>Spermatophyta</taxon>
        <taxon>Magnoliopsida</taxon>
        <taxon>eudicotyledons</taxon>
        <taxon>Gunneridae</taxon>
        <taxon>Pentapetalae</taxon>
        <taxon>asterids</taxon>
        <taxon>lamiids</taxon>
        <taxon>Lamiales</taxon>
        <taxon>Lamiaceae</taxon>
        <taxon>Nepetoideae</taxon>
        <taxon>Mentheae</taxon>
        <taxon>Salviinae</taxon>
        <taxon>Salvia</taxon>
        <taxon>Salvia subgen. Calosphace</taxon>
    </lineage>
</organism>
<evidence type="ECO:0000256" key="1">
    <source>
        <dbReference type="ARBA" id="ARBA00007495"/>
    </source>
</evidence>
<dbReference type="PANTHER" id="PTHR31490:SF2">
    <property type="entry name" value="GLYCOSYL HYDROLASE FAMILY 10 PROTEIN"/>
    <property type="match status" value="1"/>
</dbReference>
<evidence type="ECO:0000313" key="8">
    <source>
        <dbReference type="EMBL" id="KAL1557887.1"/>
    </source>
</evidence>
<dbReference type="Pfam" id="PF00331">
    <property type="entry name" value="Glyco_hydro_10"/>
    <property type="match status" value="1"/>
</dbReference>
<reference evidence="8 9" key="1">
    <citation type="submission" date="2024-06" db="EMBL/GenBank/DDBJ databases">
        <title>A chromosome level genome sequence of Diviner's sage (Salvia divinorum).</title>
        <authorList>
            <person name="Ford S.A."/>
            <person name="Ro D.-K."/>
            <person name="Ness R.W."/>
            <person name="Phillips M.A."/>
        </authorList>
    </citation>
    <scope>NUCLEOTIDE SEQUENCE [LARGE SCALE GENOMIC DNA]</scope>
    <source>
        <strain evidence="8">SAF-2024a</strain>
        <tissue evidence="8">Leaf</tissue>
    </source>
</reference>
<dbReference type="SMART" id="SM00633">
    <property type="entry name" value="Glyco_10"/>
    <property type="match status" value="1"/>
</dbReference>
<protein>
    <submittedName>
        <fullName evidence="8">Endo-1,4-beta-xylanase 5-like</fullName>
    </submittedName>
</protein>
<keyword evidence="3" id="KW-0378">Hydrolase</keyword>
<comment type="similarity">
    <text evidence="1">Belongs to the glycosyl hydrolase 10 (cellulase F) family.</text>
</comment>
<evidence type="ECO:0000256" key="4">
    <source>
        <dbReference type="ARBA" id="ARBA00023277"/>
    </source>
</evidence>
<dbReference type="SUPFAM" id="SSF51445">
    <property type="entry name" value="(Trans)glycosidases"/>
    <property type="match status" value="1"/>
</dbReference>
<keyword evidence="2" id="KW-0677">Repeat</keyword>
<keyword evidence="5" id="KW-0624">Polysaccharide degradation</keyword>
<feature type="chain" id="PRO_5044823531" evidence="6">
    <location>
        <begin position="26"/>
        <end position="574"/>
    </location>
</feature>
<dbReference type="Gene3D" id="2.60.120.260">
    <property type="entry name" value="Galactose-binding domain-like"/>
    <property type="match status" value="1"/>
</dbReference>
<dbReference type="GO" id="GO:0000272">
    <property type="term" value="P:polysaccharide catabolic process"/>
    <property type="evidence" value="ECO:0007669"/>
    <property type="project" value="UniProtKB-KW"/>
</dbReference>
<evidence type="ECO:0000256" key="5">
    <source>
        <dbReference type="ARBA" id="ARBA00023326"/>
    </source>
</evidence>
<sequence length="574" mass="64217">MLSVSNSIFFTIFALIIFLGHEAHAVPYDYTYTAECLAKPLKPQYNGGAVVNAELNEGLTGWSSFGESKIEHKESSDGNKYIVASTRNLTFHSFSQVFNLDKEKLYTFSGWFQVSHGKAEIAAVIKTKASYEIGGWVTAQSGCWSMLKGGFTVNVSGSAHLHFQSNNTAVDIWADSISLQPFSKDEWKSHQDQSVQKARRTRVRLQAVDQHGRPLANATFSVKQRRSAFPLGCAINQNILKNTAYQNWFFSRFRCTVFENELKWYSTERSRGAEDYSTADAIVNLARTRGVAIRGHNVFWEDPQYQPPWVGGLPPSELQKAADRRISAVVGRYRGKFIHWDVVNENLHFGLFESKLGPDASRRFYQTANTIDGRATPFLNDYNTIEDNRDAASSPSSYLRKIAQLKAQGYKGPLGIGLEGHFSSSNLNLPYLRSAIDALSSARLPIWITELDVQPGPNQASYLGQLLWEIHSRSSVQGIVIWSAWSPQGCYRMCLTDNNFRNLATGDVVDKFRSTLKSAADSIGTTDSDGFFEASLFHGEYEANITGDGFSDFRTFDNGPNEELTTMQFKIDLS</sequence>
<dbReference type="EMBL" id="JBEAFC010000004">
    <property type="protein sequence ID" value="KAL1557887.1"/>
    <property type="molecule type" value="Genomic_DNA"/>
</dbReference>
<dbReference type="InterPro" id="IPR017853">
    <property type="entry name" value="GH"/>
</dbReference>
<dbReference type="InterPro" id="IPR003305">
    <property type="entry name" value="CenC_carb-bd"/>
</dbReference>
<gene>
    <name evidence="8" type="ORF">AAHA92_08421</name>
</gene>
<evidence type="ECO:0000259" key="7">
    <source>
        <dbReference type="PROSITE" id="PS51760"/>
    </source>
</evidence>
<proteinExistence type="inferred from homology"/>
<evidence type="ECO:0000256" key="3">
    <source>
        <dbReference type="ARBA" id="ARBA00022801"/>
    </source>
</evidence>
<dbReference type="InterPro" id="IPR001000">
    <property type="entry name" value="GH10_dom"/>
</dbReference>
<dbReference type="Proteomes" id="UP001567538">
    <property type="component" value="Unassembled WGS sequence"/>
</dbReference>
<dbReference type="PROSITE" id="PS51760">
    <property type="entry name" value="GH10_2"/>
    <property type="match status" value="1"/>
</dbReference>